<evidence type="ECO:0000313" key="3">
    <source>
        <dbReference type="EMBL" id="AYV21851.1"/>
    </source>
</evidence>
<proteinExistence type="predicted"/>
<keyword evidence="2" id="KW-1133">Transmembrane helix</keyword>
<name>A0A3G4VFT1_9VIBR</name>
<feature type="compositionally biased region" description="Polar residues" evidence="1">
    <location>
        <begin position="65"/>
        <end position="74"/>
    </location>
</feature>
<gene>
    <name evidence="3" type="ORF">ECB94_11580</name>
</gene>
<dbReference type="Gene3D" id="1.25.40.10">
    <property type="entry name" value="Tetratricopeptide repeat domain"/>
    <property type="match status" value="1"/>
</dbReference>
<evidence type="ECO:0000256" key="2">
    <source>
        <dbReference type="SAM" id="Phobius"/>
    </source>
</evidence>
<dbReference type="EMBL" id="CP033577">
    <property type="protein sequence ID" value="AYV21851.1"/>
    <property type="molecule type" value="Genomic_DNA"/>
</dbReference>
<sequence length="361" mass="39796">MEITMSAINKALSNLTSKPNNSHVNIEQAVIPKVRNTSPIVWIGVGILVSLAMGSWAFSTANMPPSMSVPQEGSRSLAPPRTQLNSPTANLGSASSNVFDLPKAKLTDVQRVSLVKDQSKAVTTMADMHVLPSSAEPILLAQLSPNKVEPQANGGEMVVEQVELSSEQLAEKAIQRAKKSIDANDINGALENYTAALRYAPENEQVRQRLSALYYGKGQTRKSYELLQEGINRNPSGERLRLALTKLLIKESQQEAALTPLVYLPEYPSIEYLSLRAGLAQRNKQADLAYQSYELLTQQDGENARWWMGLAIQQERKMEFLLAKNSYENALEKIGVSSQSKAFIRDRLKVIENLEGSNDAN</sequence>
<keyword evidence="2" id="KW-0812">Transmembrane</keyword>
<dbReference type="Proteomes" id="UP000279760">
    <property type="component" value="Chromosome 1"/>
</dbReference>
<feature type="compositionally biased region" description="Polar residues" evidence="1">
    <location>
        <begin position="82"/>
        <end position="92"/>
    </location>
</feature>
<feature type="region of interest" description="Disordered" evidence="1">
    <location>
        <begin position="65"/>
        <end position="92"/>
    </location>
</feature>
<evidence type="ECO:0000313" key="4">
    <source>
        <dbReference type="Proteomes" id="UP000279760"/>
    </source>
</evidence>
<organism evidence="3 4">
    <name type="scientific">Vibrio mediterranei</name>
    <dbReference type="NCBI Taxonomy" id="689"/>
    <lineage>
        <taxon>Bacteria</taxon>
        <taxon>Pseudomonadati</taxon>
        <taxon>Pseudomonadota</taxon>
        <taxon>Gammaproteobacteria</taxon>
        <taxon>Vibrionales</taxon>
        <taxon>Vibrionaceae</taxon>
        <taxon>Vibrio</taxon>
    </lineage>
</organism>
<evidence type="ECO:0000256" key="1">
    <source>
        <dbReference type="SAM" id="MobiDB-lite"/>
    </source>
</evidence>
<dbReference type="Pfam" id="PF14559">
    <property type="entry name" value="TPR_19"/>
    <property type="match status" value="1"/>
</dbReference>
<keyword evidence="2" id="KW-0472">Membrane</keyword>
<protein>
    <submittedName>
        <fullName evidence="3">MSHA biogenesis protein MshN</fullName>
    </submittedName>
</protein>
<feature type="transmembrane region" description="Helical" evidence="2">
    <location>
        <begin position="40"/>
        <end position="58"/>
    </location>
</feature>
<accession>A0A3G4VFT1</accession>
<dbReference type="AlphaFoldDB" id="A0A3G4VFT1"/>
<dbReference type="InterPro" id="IPR011990">
    <property type="entry name" value="TPR-like_helical_dom_sf"/>
</dbReference>
<dbReference type="SUPFAM" id="SSF48452">
    <property type="entry name" value="TPR-like"/>
    <property type="match status" value="1"/>
</dbReference>
<reference evidence="3 4" key="1">
    <citation type="submission" date="2018-11" db="EMBL/GenBank/DDBJ databases">
        <title>Complete Genome Sequence of Vbrio mediterranei 117-T6: a Potential Pathogen Bacteria Isolated from the Conchocelis of Pyropia.</title>
        <authorList>
            <person name="Liu Q."/>
        </authorList>
    </citation>
    <scope>NUCLEOTIDE SEQUENCE [LARGE SCALE GENOMIC DNA]</scope>
    <source>
        <strain evidence="3 4">117-T6</strain>
    </source>
</reference>